<dbReference type="GO" id="GO:0005886">
    <property type="term" value="C:plasma membrane"/>
    <property type="evidence" value="ECO:0007669"/>
    <property type="project" value="TreeGrafter"/>
</dbReference>
<evidence type="ECO:0000256" key="4">
    <source>
        <dbReference type="ARBA" id="ARBA00029447"/>
    </source>
</evidence>
<dbReference type="InterPro" id="IPR013655">
    <property type="entry name" value="PAS_fold_3"/>
</dbReference>
<dbReference type="Gene3D" id="3.30.450.20">
    <property type="entry name" value="PAS domain"/>
    <property type="match status" value="2"/>
</dbReference>
<proteinExistence type="inferred from homology"/>
<dbReference type="InterPro" id="IPR000727">
    <property type="entry name" value="T_SNARE_dom"/>
</dbReference>
<dbReference type="Pfam" id="PF08447">
    <property type="entry name" value="PAS_3"/>
    <property type="match status" value="2"/>
</dbReference>
<feature type="coiled-coil region" evidence="6">
    <location>
        <begin position="532"/>
        <end position="570"/>
    </location>
</feature>
<dbReference type="NCBIfam" id="TIGR00229">
    <property type="entry name" value="sensory_box"/>
    <property type="match status" value="2"/>
</dbReference>
<dbReference type="PROSITE" id="PS50112">
    <property type="entry name" value="PAS"/>
    <property type="match status" value="2"/>
</dbReference>
<dbReference type="SUPFAM" id="SSF55785">
    <property type="entry name" value="PYP-like sensor domain (PAS domain)"/>
    <property type="match status" value="2"/>
</dbReference>
<protein>
    <submittedName>
        <fullName evidence="11">Methyl-accepting chemotaxis protein IV</fullName>
    </submittedName>
</protein>
<evidence type="ECO:0000313" key="11">
    <source>
        <dbReference type="EMBL" id="SBS29820.1"/>
    </source>
</evidence>
<dbReference type="InterPro" id="IPR000700">
    <property type="entry name" value="PAS-assoc_C"/>
</dbReference>
<dbReference type="InterPro" id="IPR004089">
    <property type="entry name" value="MCPsignal_dom"/>
</dbReference>
<dbReference type="GO" id="GO:0007165">
    <property type="term" value="P:signal transduction"/>
    <property type="evidence" value="ECO:0007669"/>
    <property type="project" value="UniProtKB-KW"/>
</dbReference>
<dbReference type="PROSITE" id="PS50192">
    <property type="entry name" value="T_SNARE"/>
    <property type="match status" value="1"/>
</dbReference>
<keyword evidence="6" id="KW-0175">Coiled coil</keyword>
<keyword evidence="2" id="KW-0488">Methylation</keyword>
<evidence type="ECO:0000256" key="6">
    <source>
        <dbReference type="SAM" id="Coils"/>
    </source>
</evidence>
<dbReference type="InterPro" id="IPR004090">
    <property type="entry name" value="Chemotax_Me-accpt_rcpt"/>
</dbReference>
<dbReference type="OrthoDB" id="9765776at2"/>
<keyword evidence="3 5" id="KW-0807">Transducer</keyword>
<dbReference type="FunFam" id="1.10.287.950:FF:000001">
    <property type="entry name" value="Methyl-accepting chemotaxis sensory transducer"/>
    <property type="match status" value="1"/>
</dbReference>
<gene>
    <name evidence="11" type="primary">tap_1</name>
    <name evidence="11" type="ORF">MSP8886_01610</name>
</gene>
<dbReference type="GO" id="GO:0004888">
    <property type="term" value="F:transmembrane signaling receptor activity"/>
    <property type="evidence" value="ECO:0007669"/>
    <property type="project" value="InterPro"/>
</dbReference>
<feature type="domain" description="PAS" evidence="8">
    <location>
        <begin position="143"/>
        <end position="190"/>
    </location>
</feature>
<dbReference type="Proteomes" id="UP000092544">
    <property type="component" value="Unassembled WGS sequence"/>
</dbReference>
<organism evidence="11 12">
    <name type="scientific">Marinomonas spartinae</name>
    <dbReference type="NCBI Taxonomy" id="1792290"/>
    <lineage>
        <taxon>Bacteria</taxon>
        <taxon>Pseudomonadati</taxon>
        <taxon>Pseudomonadota</taxon>
        <taxon>Gammaproteobacteria</taxon>
        <taxon>Oceanospirillales</taxon>
        <taxon>Oceanospirillaceae</taxon>
        <taxon>Marinomonas</taxon>
    </lineage>
</organism>
<sequence>MFKNWFSTPIDDNKVVVDKEELVNIRGQLAAISLSQAIIEFDLKGNILFANENFLNTLGYRLEEIQGKHHGIFVDPQYRTSEDYKHFWDTIGKGEFKTGEFCRYTKEGKPIWIEASYNPIFDDNGKPYKVVKYATDITDKKNQNADYESQLAAISASQAVIAFKLDGTILDANKNFLDTLGYSINEIRGQHHSLFVDSHYRKSDEYKKFWQDLSQGKHFVGRFPRMHKNGSVVWIQANYSPIRDSSGKPYKVVKFATDITNEVLAEQQLQETIKEVNSAIEAASGKDLRKRIPTEGKFEGTLAISQGVNSLFDTMTQIIVQIRQASETVHVSAREISTGNSDLSVRTEQQAASLEETSSTMEEMTSTVSQNAKNAKRANELTSNAVSIATKGGELIEQVVNTMSSINNSSQKISDIIGMIDGIAFQTNILALNAAVEAARAGEQGRGFAVVASEVRSLAQRSANAAKEIKDLISESAHNIDSGNELVSESGETMKNIVNAIKQVNDIMTEIADASSEQSIALNEVSKTVSNMDEMTQQNAALVEEAAAASESLLAQADQLASDVNEYQLNDNENDSHSHLKKIANL</sequence>
<dbReference type="AlphaFoldDB" id="A0A1A8TC76"/>
<reference evidence="11 12" key="1">
    <citation type="submission" date="2016-06" db="EMBL/GenBank/DDBJ databases">
        <authorList>
            <person name="Kjaerup R.B."/>
            <person name="Dalgaard T.S."/>
            <person name="Juul-Madsen H.R."/>
        </authorList>
    </citation>
    <scope>NUCLEOTIDE SEQUENCE [LARGE SCALE GENOMIC DNA]</scope>
    <source>
        <strain evidence="11 12">CECT 8886</strain>
    </source>
</reference>
<evidence type="ECO:0000259" key="10">
    <source>
        <dbReference type="PROSITE" id="PS50192"/>
    </source>
</evidence>
<dbReference type="CDD" id="cd11386">
    <property type="entry name" value="MCP_signal"/>
    <property type="match status" value="1"/>
</dbReference>
<evidence type="ECO:0000313" key="12">
    <source>
        <dbReference type="Proteomes" id="UP000092544"/>
    </source>
</evidence>
<dbReference type="PROSITE" id="PS50111">
    <property type="entry name" value="CHEMOTAXIS_TRANSDUC_2"/>
    <property type="match status" value="1"/>
</dbReference>
<feature type="domain" description="Methyl-accepting transducer" evidence="7">
    <location>
        <begin position="325"/>
        <end position="554"/>
    </location>
</feature>
<dbReference type="PANTHER" id="PTHR43531:SF14">
    <property type="entry name" value="METHYL-ACCEPTING CHEMOTAXIS PROTEIN I-RELATED"/>
    <property type="match status" value="1"/>
</dbReference>
<dbReference type="SMART" id="SM00091">
    <property type="entry name" value="PAS"/>
    <property type="match status" value="2"/>
</dbReference>
<comment type="subcellular location">
    <subcellularLocation>
        <location evidence="1">Membrane</location>
    </subcellularLocation>
</comment>
<keyword evidence="12" id="KW-1185">Reference proteome</keyword>
<feature type="domain" description="PAC" evidence="9">
    <location>
        <begin position="97"/>
        <end position="149"/>
    </location>
</feature>
<evidence type="ECO:0000256" key="2">
    <source>
        <dbReference type="ARBA" id="ARBA00022481"/>
    </source>
</evidence>
<accession>A0A1A8TC76</accession>
<dbReference type="InterPro" id="IPR035965">
    <property type="entry name" value="PAS-like_dom_sf"/>
</dbReference>
<dbReference type="CDD" id="cd00130">
    <property type="entry name" value="PAS"/>
    <property type="match status" value="2"/>
</dbReference>
<dbReference type="Gene3D" id="1.10.287.950">
    <property type="entry name" value="Methyl-accepting chemotaxis protein"/>
    <property type="match status" value="1"/>
</dbReference>
<dbReference type="PROSITE" id="PS50113">
    <property type="entry name" value="PAC"/>
    <property type="match status" value="2"/>
</dbReference>
<dbReference type="Pfam" id="PF00015">
    <property type="entry name" value="MCPsignal"/>
    <property type="match status" value="1"/>
</dbReference>
<evidence type="ECO:0000256" key="3">
    <source>
        <dbReference type="ARBA" id="ARBA00023224"/>
    </source>
</evidence>
<name>A0A1A8TC76_9GAMM</name>
<evidence type="ECO:0000259" key="7">
    <source>
        <dbReference type="PROSITE" id="PS50111"/>
    </source>
</evidence>
<dbReference type="PANTHER" id="PTHR43531">
    <property type="entry name" value="PROTEIN ICFG"/>
    <property type="match status" value="1"/>
</dbReference>
<dbReference type="SUPFAM" id="SSF58104">
    <property type="entry name" value="Methyl-accepting chemotaxis protein (MCP) signaling domain"/>
    <property type="match status" value="1"/>
</dbReference>
<feature type="domain" description="PAC" evidence="9">
    <location>
        <begin position="217"/>
        <end position="271"/>
    </location>
</feature>
<dbReference type="RefSeq" id="WP_067014724.1">
    <property type="nucleotide sequence ID" value="NZ_FLOB01000003.1"/>
</dbReference>
<dbReference type="InterPro" id="IPR000014">
    <property type="entry name" value="PAS"/>
</dbReference>
<dbReference type="InterPro" id="IPR001610">
    <property type="entry name" value="PAC"/>
</dbReference>
<comment type="similarity">
    <text evidence="4">Belongs to the methyl-accepting chemotaxis (MCP) protein family.</text>
</comment>
<dbReference type="PRINTS" id="PR00260">
    <property type="entry name" value="CHEMTRNSDUCR"/>
</dbReference>
<evidence type="ECO:0000256" key="5">
    <source>
        <dbReference type="PROSITE-ProRule" id="PRU00284"/>
    </source>
</evidence>
<dbReference type="SMART" id="SM00086">
    <property type="entry name" value="PAC"/>
    <property type="match status" value="2"/>
</dbReference>
<dbReference type="GO" id="GO:0006935">
    <property type="term" value="P:chemotaxis"/>
    <property type="evidence" value="ECO:0007669"/>
    <property type="project" value="InterPro"/>
</dbReference>
<evidence type="ECO:0000259" key="8">
    <source>
        <dbReference type="PROSITE" id="PS50112"/>
    </source>
</evidence>
<dbReference type="STRING" id="1792290.MSP8886_01610"/>
<dbReference type="EMBL" id="FLOB01000003">
    <property type="protein sequence ID" value="SBS29820.1"/>
    <property type="molecule type" value="Genomic_DNA"/>
</dbReference>
<feature type="domain" description="T-SNARE coiled-coil homology" evidence="10">
    <location>
        <begin position="484"/>
        <end position="546"/>
    </location>
</feature>
<evidence type="ECO:0000256" key="1">
    <source>
        <dbReference type="ARBA" id="ARBA00004370"/>
    </source>
</evidence>
<feature type="domain" description="PAS" evidence="8">
    <location>
        <begin position="33"/>
        <end position="68"/>
    </location>
</feature>
<dbReference type="InterPro" id="IPR051310">
    <property type="entry name" value="MCP_chemotaxis"/>
</dbReference>
<dbReference type="SMART" id="SM00283">
    <property type="entry name" value="MA"/>
    <property type="match status" value="1"/>
</dbReference>
<evidence type="ECO:0000259" key="9">
    <source>
        <dbReference type="PROSITE" id="PS50113"/>
    </source>
</evidence>